<dbReference type="HOGENOM" id="CLU_1317559_0_0_1"/>
<accession>A0A0D3KQC1</accession>
<dbReference type="PaxDb" id="2903-EOD17254"/>
<evidence type="ECO:0000313" key="3">
    <source>
        <dbReference type="EnsemblProtists" id="EOD37956"/>
    </source>
</evidence>
<dbReference type="EnsemblProtists" id="EOD17254">
    <property type="protein sequence ID" value="EOD17254"/>
    <property type="gene ID" value="EMIHUDRAFT_445246"/>
</dbReference>
<dbReference type="RefSeq" id="XP_005769683.1">
    <property type="nucleotide sequence ID" value="XM_005769626.1"/>
</dbReference>
<name>A0A0D3KQC1_EMIH1</name>
<dbReference type="EnsemblProtists" id="EOD37956">
    <property type="protein sequence ID" value="EOD37956"/>
    <property type="gene ID" value="EMIHUDRAFT_440223"/>
</dbReference>
<dbReference type="KEGG" id="ehx:EMIHUDRAFT_445246"/>
<reference evidence="4" key="1">
    <citation type="journal article" date="2013" name="Nature">
        <title>Pan genome of the phytoplankton Emiliania underpins its global distribution.</title>
        <authorList>
            <person name="Read B.A."/>
            <person name="Kegel J."/>
            <person name="Klute M.J."/>
            <person name="Kuo A."/>
            <person name="Lefebvre S.C."/>
            <person name="Maumus F."/>
            <person name="Mayer C."/>
            <person name="Miller J."/>
            <person name="Monier A."/>
            <person name="Salamov A."/>
            <person name="Young J."/>
            <person name="Aguilar M."/>
            <person name="Claverie J.M."/>
            <person name="Frickenhaus S."/>
            <person name="Gonzalez K."/>
            <person name="Herman E.K."/>
            <person name="Lin Y.C."/>
            <person name="Napier J."/>
            <person name="Ogata H."/>
            <person name="Sarno A.F."/>
            <person name="Shmutz J."/>
            <person name="Schroeder D."/>
            <person name="de Vargas C."/>
            <person name="Verret F."/>
            <person name="von Dassow P."/>
            <person name="Valentin K."/>
            <person name="Van de Peer Y."/>
            <person name="Wheeler G."/>
            <person name="Dacks J.B."/>
            <person name="Delwiche C.F."/>
            <person name="Dyhrman S.T."/>
            <person name="Glockner G."/>
            <person name="John U."/>
            <person name="Richards T."/>
            <person name="Worden A.Z."/>
            <person name="Zhang X."/>
            <person name="Grigoriev I.V."/>
            <person name="Allen A.E."/>
            <person name="Bidle K."/>
            <person name="Borodovsky M."/>
            <person name="Bowler C."/>
            <person name="Brownlee C."/>
            <person name="Cock J.M."/>
            <person name="Elias M."/>
            <person name="Gladyshev V.N."/>
            <person name="Groth M."/>
            <person name="Guda C."/>
            <person name="Hadaegh A."/>
            <person name="Iglesias-Rodriguez M.D."/>
            <person name="Jenkins J."/>
            <person name="Jones B.M."/>
            <person name="Lawson T."/>
            <person name="Leese F."/>
            <person name="Lindquist E."/>
            <person name="Lobanov A."/>
            <person name="Lomsadze A."/>
            <person name="Malik S.B."/>
            <person name="Marsh M.E."/>
            <person name="Mackinder L."/>
            <person name="Mock T."/>
            <person name="Mueller-Roeber B."/>
            <person name="Pagarete A."/>
            <person name="Parker M."/>
            <person name="Probert I."/>
            <person name="Quesneville H."/>
            <person name="Raines C."/>
            <person name="Rensing S.A."/>
            <person name="Riano-Pachon D.M."/>
            <person name="Richier S."/>
            <person name="Rokitta S."/>
            <person name="Shiraiwa Y."/>
            <person name="Soanes D.M."/>
            <person name="van der Giezen M."/>
            <person name="Wahlund T.M."/>
            <person name="Williams B."/>
            <person name="Wilson W."/>
            <person name="Wolfe G."/>
            <person name="Wurch L.L."/>
        </authorList>
    </citation>
    <scope>NUCLEOTIDE SEQUENCE</scope>
</reference>
<proteinExistence type="predicted"/>
<dbReference type="KEGG" id="ehx:EMIHUDRAFT_440223"/>
<dbReference type="GeneID" id="17263403"/>
<dbReference type="GeneID" id="17283226"/>
<dbReference type="Proteomes" id="UP000013827">
    <property type="component" value="Unassembled WGS sequence"/>
</dbReference>
<evidence type="ECO:0008006" key="5">
    <source>
        <dbReference type="Google" id="ProtNLM"/>
    </source>
</evidence>
<keyword evidence="4" id="KW-1185">Reference proteome</keyword>
<protein>
    <recommendedName>
        <fullName evidence="5">Transmembrane protein 242</fullName>
    </recommendedName>
</protein>
<evidence type="ECO:0000256" key="1">
    <source>
        <dbReference type="SAM" id="MobiDB-lite"/>
    </source>
</evidence>
<organism evidence="3 4">
    <name type="scientific">Emiliania huxleyi (strain CCMP1516)</name>
    <dbReference type="NCBI Taxonomy" id="280463"/>
    <lineage>
        <taxon>Eukaryota</taxon>
        <taxon>Haptista</taxon>
        <taxon>Haptophyta</taxon>
        <taxon>Prymnesiophyceae</taxon>
        <taxon>Isochrysidales</taxon>
        <taxon>Noelaerhabdaceae</taxon>
        <taxon>Emiliania</taxon>
    </lineage>
</organism>
<feature type="region of interest" description="Disordered" evidence="1">
    <location>
        <begin position="144"/>
        <end position="183"/>
    </location>
</feature>
<sequence length="209" mass="22501">MGDEEKRVTRRWSATPSQPTPVLPAIAGFTACGALAMGFGAGYGSRSFHQSEAYKELLEKFPDRPTAEMEAYARRVGGRALLAGTGLAALMGVGAVATARAYGITTAAQFGEEVRRWFPTTDVLREGVENSPLQPLQRKLSANLQTARDSAGGAYQQSKLGRKLSAQAQASSEKGQAKVEKAMQPWEKELLEKLRELEAEDAAKAKRAS</sequence>
<dbReference type="RefSeq" id="XP_005790385.1">
    <property type="nucleotide sequence ID" value="XM_005790328.1"/>
</dbReference>
<evidence type="ECO:0000313" key="4">
    <source>
        <dbReference type="Proteomes" id="UP000013827"/>
    </source>
</evidence>
<keyword evidence="2" id="KW-0472">Membrane</keyword>
<keyword evidence="2" id="KW-1133">Transmembrane helix</keyword>
<evidence type="ECO:0000256" key="2">
    <source>
        <dbReference type="SAM" id="Phobius"/>
    </source>
</evidence>
<dbReference type="PROSITE" id="PS51257">
    <property type="entry name" value="PROKAR_LIPOPROTEIN"/>
    <property type="match status" value="1"/>
</dbReference>
<dbReference type="AlphaFoldDB" id="A0A0D3KQC1"/>
<keyword evidence="2" id="KW-0812">Transmembrane</keyword>
<feature type="transmembrane region" description="Helical" evidence="2">
    <location>
        <begin position="22"/>
        <end position="43"/>
    </location>
</feature>
<reference evidence="3" key="2">
    <citation type="submission" date="2024-10" db="UniProtKB">
        <authorList>
            <consortium name="EnsemblProtists"/>
        </authorList>
    </citation>
    <scope>IDENTIFICATION</scope>
</reference>